<organism evidence="2">
    <name type="scientific">Petromyces alliaceus</name>
    <name type="common">Aspergillus alliaceus</name>
    <dbReference type="NCBI Taxonomy" id="209559"/>
    <lineage>
        <taxon>Eukaryota</taxon>
        <taxon>Fungi</taxon>
        <taxon>Dikarya</taxon>
        <taxon>Ascomycota</taxon>
        <taxon>Pezizomycotina</taxon>
        <taxon>Eurotiomycetes</taxon>
        <taxon>Eurotiomycetidae</taxon>
        <taxon>Eurotiales</taxon>
        <taxon>Aspergillaceae</taxon>
        <taxon>Aspergillus</taxon>
        <taxon>Aspergillus subgen. Circumdati</taxon>
    </lineage>
</organism>
<feature type="transmembrane region" description="Helical" evidence="1">
    <location>
        <begin position="162"/>
        <end position="182"/>
    </location>
</feature>
<gene>
    <name evidence="2" type="ORF">BDV23DRAFT_158584</name>
</gene>
<keyword evidence="1" id="KW-1133">Transmembrane helix</keyword>
<name>A0A5N7C3M6_PETAA</name>
<feature type="transmembrane region" description="Helical" evidence="1">
    <location>
        <begin position="131"/>
        <end position="150"/>
    </location>
</feature>
<dbReference type="Proteomes" id="UP000326877">
    <property type="component" value="Unassembled WGS sequence"/>
</dbReference>
<dbReference type="AlphaFoldDB" id="A0A5N7C3M6"/>
<dbReference type="EMBL" id="ML735275">
    <property type="protein sequence ID" value="KAE8388705.1"/>
    <property type="molecule type" value="Genomic_DNA"/>
</dbReference>
<evidence type="ECO:0000313" key="2">
    <source>
        <dbReference type="EMBL" id="KAE8388705.1"/>
    </source>
</evidence>
<accession>A0A5N7C3M6</accession>
<protein>
    <recommendedName>
        <fullName evidence="3">Major facilitator superfamily (MFS) profile domain-containing protein</fullName>
    </recommendedName>
</protein>
<proteinExistence type="predicted"/>
<sequence>MERYSLRSEIPATNPRPAISPLSVLPTSCRPGAVGHSVPAELFSLNACRVNDPFLSADISVVICSAFPVPKQPVVLGNQCVHILCTHVLQFSRTNNNTTLILSGMVNIMPAEPIRGLPILMYLDRVDRRKLAIFGGISLAIPHLFMAGLVGCHGSDWSSHKVVGWFCVAFYVYSLFHFGLAVELT</sequence>
<evidence type="ECO:0008006" key="3">
    <source>
        <dbReference type="Google" id="ProtNLM"/>
    </source>
</evidence>
<reference evidence="2" key="1">
    <citation type="submission" date="2019-04" db="EMBL/GenBank/DDBJ databases">
        <title>Friends and foes A comparative genomics studyof 23 Aspergillus species from section Flavi.</title>
        <authorList>
            <consortium name="DOE Joint Genome Institute"/>
            <person name="Kjaerbolling I."/>
            <person name="Vesth T."/>
            <person name="Frisvad J.C."/>
            <person name="Nybo J.L."/>
            <person name="Theobald S."/>
            <person name="Kildgaard S."/>
            <person name="Isbrandt T."/>
            <person name="Kuo A."/>
            <person name="Sato A."/>
            <person name="Lyhne E.K."/>
            <person name="Kogle M.E."/>
            <person name="Wiebenga A."/>
            <person name="Kun R.S."/>
            <person name="Lubbers R.J."/>
            <person name="Makela M.R."/>
            <person name="Barry K."/>
            <person name="Chovatia M."/>
            <person name="Clum A."/>
            <person name="Daum C."/>
            <person name="Haridas S."/>
            <person name="He G."/>
            <person name="LaButti K."/>
            <person name="Lipzen A."/>
            <person name="Mondo S."/>
            <person name="Riley R."/>
            <person name="Salamov A."/>
            <person name="Simmons B.A."/>
            <person name="Magnuson J.K."/>
            <person name="Henrissat B."/>
            <person name="Mortensen U.H."/>
            <person name="Larsen T.O."/>
            <person name="Devries R.P."/>
            <person name="Grigoriev I.V."/>
            <person name="Machida M."/>
            <person name="Baker S.E."/>
            <person name="Andersen M.R."/>
        </authorList>
    </citation>
    <scope>NUCLEOTIDE SEQUENCE [LARGE SCALE GENOMIC DNA]</scope>
    <source>
        <strain evidence="2">IBT 14317</strain>
    </source>
</reference>
<evidence type="ECO:0000256" key="1">
    <source>
        <dbReference type="SAM" id="Phobius"/>
    </source>
</evidence>
<dbReference type="InterPro" id="IPR036259">
    <property type="entry name" value="MFS_trans_sf"/>
</dbReference>
<keyword evidence="1" id="KW-0812">Transmembrane</keyword>
<keyword evidence="1" id="KW-0472">Membrane</keyword>
<dbReference type="Gene3D" id="1.20.1250.20">
    <property type="entry name" value="MFS general substrate transporter like domains"/>
    <property type="match status" value="1"/>
</dbReference>